<dbReference type="EMBL" id="NMUQ01000002">
    <property type="protein sequence ID" value="OXM14308.1"/>
    <property type="molecule type" value="Genomic_DNA"/>
</dbReference>
<dbReference type="InterPro" id="IPR050266">
    <property type="entry name" value="AB_hydrolase_sf"/>
</dbReference>
<evidence type="ECO:0000256" key="1">
    <source>
        <dbReference type="ARBA" id="ARBA00022801"/>
    </source>
</evidence>
<accession>A0A229NWT0</accession>
<comment type="caution">
    <text evidence="3">The sequence shown here is derived from an EMBL/GenBank/DDBJ whole genome shotgun (WGS) entry which is preliminary data.</text>
</comment>
<dbReference type="PRINTS" id="PR00412">
    <property type="entry name" value="EPOXHYDRLASE"/>
</dbReference>
<dbReference type="AlphaFoldDB" id="A0A229NWT0"/>
<dbReference type="InterPro" id="IPR029058">
    <property type="entry name" value="AB_hydrolase_fold"/>
</dbReference>
<dbReference type="Gene3D" id="3.40.50.1820">
    <property type="entry name" value="alpha/beta hydrolase"/>
    <property type="match status" value="1"/>
</dbReference>
<dbReference type="GO" id="GO:0016787">
    <property type="term" value="F:hydrolase activity"/>
    <property type="evidence" value="ECO:0007669"/>
    <property type="project" value="UniProtKB-KW"/>
</dbReference>
<dbReference type="SUPFAM" id="SSF53474">
    <property type="entry name" value="alpha/beta-Hydrolases"/>
    <property type="match status" value="1"/>
</dbReference>
<organism evidence="3 4">
    <name type="scientific">Paenibacillus herberti</name>
    <dbReference type="NCBI Taxonomy" id="1619309"/>
    <lineage>
        <taxon>Bacteria</taxon>
        <taxon>Bacillati</taxon>
        <taxon>Bacillota</taxon>
        <taxon>Bacilli</taxon>
        <taxon>Bacillales</taxon>
        <taxon>Paenibacillaceae</taxon>
        <taxon>Paenibacillus</taxon>
    </lineage>
</organism>
<evidence type="ECO:0000313" key="4">
    <source>
        <dbReference type="Proteomes" id="UP000215145"/>
    </source>
</evidence>
<feature type="domain" description="AB hydrolase-1" evidence="2">
    <location>
        <begin position="23"/>
        <end position="255"/>
    </location>
</feature>
<dbReference type="Proteomes" id="UP000215145">
    <property type="component" value="Unassembled WGS sequence"/>
</dbReference>
<keyword evidence="4" id="KW-1185">Reference proteome</keyword>
<reference evidence="3 4" key="1">
    <citation type="submission" date="2017-07" db="EMBL/GenBank/DDBJ databases">
        <title>Paenibacillus herberti R33 genome sequencing and assembly.</title>
        <authorList>
            <person name="Su W."/>
        </authorList>
    </citation>
    <scope>NUCLEOTIDE SEQUENCE [LARGE SCALE GENOMIC DNA]</scope>
    <source>
        <strain evidence="3 4">R33</strain>
    </source>
</reference>
<dbReference type="PANTHER" id="PTHR43798">
    <property type="entry name" value="MONOACYLGLYCEROL LIPASE"/>
    <property type="match status" value="1"/>
</dbReference>
<evidence type="ECO:0000313" key="3">
    <source>
        <dbReference type="EMBL" id="OXM14308.1"/>
    </source>
</evidence>
<dbReference type="GO" id="GO:0016020">
    <property type="term" value="C:membrane"/>
    <property type="evidence" value="ECO:0007669"/>
    <property type="project" value="TreeGrafter"/>
</dbReference>
<sequence length="267" mass="29804">MGKYIEVELGVKLYVEDLGQGEPVVFLHGWPASSRMFEYQSMLLPQKGLRFIGIDFRGFGKSDGPWENYSYDRMADDVRAVVDKLGLERFTLVGFSMGGAIAVRYMNLHNEHGVSRLILAGAAAPRFTRAEDFPYGAPVKGVDTMINDTHKDRPAMIEAFGKQFVGKQPSKPFAQWLSTICLESTAHATVRAMESLRDEDLRGDLPAITVPVTVLHGVQDKICPLELAEKTLELVPQAELIRFEESGHAMLFDEPDKFNETLLALLQ</sequence>
<dbReference type="RefSeq" id="WP_089525132.1">
    <property type="nucleotide sequence ID" value="NZ_NMUQ01000002.1"/>
</dbReference>
<protein>
    <submittedName>
        <fullName evidence="3">Alpha/beta hydrolase</fullName>
    </submittedName>
</protein>
<dbReference type="OrthoDB" id="9773293at2"/>
<gene>
    <name evidence="3" type="ORF">CGZ75_15250</name>
</gene>
<dbReference type="Pfam" id="PF00561">
    <property type="entry name" value="Abhydrolase_1"/>
    <property type="match status" value="1"/>
</dbReference>
<name>A0A229NWT0_9BACL</name>
<dbReference type="PRINTS" id="PR00111">
    <property type="entry name" value="ABHYDROLASE"/>
</dbReference>
<dbReference type="PANTHER" id="PTHR43798:SF31">
    <property type="entry name" value="AB HYDROLASE SUPERFAMILY PROTEIN YCLE"/>
    <property type="match status" value="1"/>
</dbReference>
<keyword evidence="1 3" id="KW-0378">Hydrolase</keyword>
<evidence type="ECO:0000259" key="2">
    <source>
        <dbReference type="Pfam" id="PF00561"/>
    </source>
</evidence>
<dbReference type="InterPro" id="IPR000073">
    <property type="entry name" value="AB_hydrolase_1"/>
</dbReference>
<dbReference type="InterPro" id="IPR000639">
    <property type="entry name" value="Epox_hydrolase-like"/>
</dbReference>
<proteinExistence type="predicted"/>